<dbReference type="AlphaFoldDB" id="A0A3A3G028"/>
<evidence type="ECO:0000313" key="1">
    <source>
        <dbReference type="EMBL" id="RJF92679.1"/>
    </source>
</evidence>
<dbReference type="RefSeq" id="WP_119772670.1">
    <property type="nucleotide sequence ID" value="NZ_QYUO01000003.1"/>
</dbReference>
<dbReference type="Proteomes" id="UP000265955">
    <property type="component" value="Unassembled WGS sequence"/>
</dbReference>
<proteinExistence type="predicted"/>
<name>A0A3A3G028_9BURK</name>
<protein>
    <submittedName>
        <fullName evidence="1">Uncharacterized protein</fullName>
    </submittedName>
</protein>
<sequence>MLTIDDAATVIRAAFVPLVCGIERGRYNDSLKVMVRNADGNNLYDMGELRQSIFGQKAALISILRTVYHIKHGLLDNYLCQQLKKPSIKMRFA</sequence>
<reference evidence="2" key="1">
    <citation type="submission" date="2018-09" db="EMBL/GenBank/DDBJ databases">
        <authorList>
            <person name="Zhu H."/>
        </authorList>
    </citation>
    <scope>NUCLEOTIDE SEQUENCE [LARGE SCALE GENOMIC DNA]</scope>
    <source>
        <strain evidence="2">K1R23-30</strain>
    </source>
</reference>
<dbReference type="EMBL" id="QYUO01000003">
    <property type="protein sequence ID" value="RJF92679.1"/>
    <property type="molecule type" value="Genomic_DNA"/>
</dbReference>
<gene>
    <name evidence="1" type="ORF">D3871_29295</name>
</gene>
<keyword evidence="2" id="KW-1185">Reference proteome</keyword>
<organism evidence="1 2">
    <name type="scientific">Noviherbaspirillum saxi</name>
    <dbReference type="NCBI Taxonomy" id="2320863"/>
    <lineage>
        <taxon>Bacteria</taxon>
        <taxon>Pseudomonadati</taxon>
        <taxon>Pseudomonadota</taxon>
        <taxon>Betaproteobacteria</taxon>
        <taxon>Burkholderiales</taxon>
        <taxon>Oxalobacteraceae</taxon>
        <taxon>Noviherbaspirillum</taxon>
    </lineage>
</organism>
<comment type="caution">
    <text evidence="1">The sequence shown here is derived from an EMBL/GenBank/DDBJ whole genome shotgun (WGS) entry which is preliminary data.</text>
</comment>
<evidence type="ECO:0000313" key="2">
    <source>
        <dbReference type="Proteomes" id="UP000265955"/>
    </source>
</evidence>
<accession>A0A3A3G028</accession>